<evidence type="ECO:0008006" key="3">
    <source>
        <dbReference type="Google" id="ProtNLM"/>
    </source>
</evidence>
<dbReference type="SUPFAM" id="SSF55729">
    <property type="entry name" value="Acyl-CoA N-acyltransferases (Nat)"/>
    <property type="match status" value="1"/>
</dbReference>
<evidence type="ECO:0000313" key="2">
    <source>
        <dbReference type="Proteomes" id="UP000030669"/>
    </source>
</evidence>
<reference evidence="1 2" key="1">
    <citation type="journal article" date="2012" name="Science">
        <title>The Paleozoic origin of enzymatic lignin decomposition reconstructed from 31 fungal genomes.</title>
        <authorList>
            <person name="Floudas D."/>
            <person name="Binder M."/>
            <person name="Riley R."/>
            <person name="Barry K."/>
            <person name="Blanchette R.A."/>
            <person name="Henrissat B."/>
            <person name="Martinez A.T."/>
            <person name="Otillar R."/>
            <person name="Spatafora J.W."/>
            <person name="Yadav J.S."/>
            <person name="Aerts A."/>
            <person name="Benoit I."/>
            <person name="Boyd A."/>
            <person name="Carlson A."/>
            <person name="Copeland A."/>
            <person name="Coutinho P.M."/>
            <person name="de Vries R.P."/>
            <person name="Ferreira P."/>
            <person name="Findley K."/>
            <person name="Foster B."/>
            <person name="Gaskell J."/>
            <person name="Glotzer D."/>
            <person name="Gorecki P."/>
            <person name="Heitman J."/>
            <person name="Hesse C."/>
            <person name="Hori C."/>
            <person name="Igarashi K."/>
            <person name="Jurgens J.A."/>
            <person name="Kallen N."/>
            <person name="Kersten P."/>
            <person name="Kohler A."/>
            <person name="Kuees U."/>
            <person name="Kumar T.K.A."/>
            <person name="Kuo A."/>
            <person name="LaButti K."/>
            <person name="Larrondo L.F."/>
            <person name="Lindquist E."/>
            <person name="Ling A."/>
            <person name="Lombard V."/>
            <person name="Lucas S."/>
            <person name="Lundell T."/>
            <person name="Martin R."/>
            <person name="McLaughlin D.J."/>
            <person name="Morgenstern I."/>
            <person name="Morin E."/>
            <person name="Murat C."/>
            <person name="Nagy L.G."/>
            <person name="Nolan M."/>
            <person name="Ohm R.A."/>
            <person name="Patyshakuliyeva A."/>
            <person name="Rokas A."/>
            <person name="Ruiz-Duenas F.J."/>
            <person name="Sabat G."/>
            <person name="Salamov A."/>
            <person name="Samejima M."/>
            <person name="Schmutz J."/>
            <person name="Slot J.C."/>
            <person name="St John F."/>
            <person name="Stenlid J."/>
            <person name="Sun H."/>
            <person name="Sun S."/>
            <person name="Syed K."/>
            <person name="Tsang A."/>
            <person name="Wiebenga A."/>
            <person name="Young D."/>
            <person name="Pisabarro A."/>
            <person name="Eastwood D.C."/>
            <person name="Martin F."/>
            <person name="Cullen D."/>
            <person name="Grigoriev I.V."/>
            <person name="Hibbett D.S."/>
        </authorList>
    </citation>
    <scope>NUCLEOTIDE SEQUENCE [LARGE SCALE GENOMIC DNA]</scope>
    <source>
        <strain evidence="1 2">ATCC 11539</strain>
    </source>
</reference>
<dbReference type="Proteomes" id="UP000030669">
    <property type="component" value="Unassembled WGS sequence"/>
</dbReference>
<accession>S7RMD7</accession>
<dbReference type="EMBL" id="KB469301">
    <property type="protein sequence ID" value="EPQ55590.1"/>
    <property type="molecule type" value="Genomic_DNA"/>
</dbReference>
<dbReference type="InterPro" id="IPR016181">
    <property type="entry name" value="Acyl_CoA_acyltransferase"/>
</dbReference>
<dbReference type="OrthoDB" id="544277at2759"/>
<dbReference type="PANTHER" id="PTHR42791:SF1">
    <property type="entry name" value="N-ACETYLTRANSFERASE DOMAIN-CONTAINING PROTEIN"/>
    <property type="match status" value="1"/>
</dbReference>
<keyword evidence="2" id="KW-1185">Reference proteome</keyword>
<dbReference type="GeneID" id="19306043"/>
<dbReference type="Gene3D" id="3.40.630.30">
    <property type="match status" value="1"/>
</dbReference>
<name>S7RMD7_GLOTA</name>
<protein>
    <recommendedName>
        <fullName evidence="3">N-acetyltransferase domain-containing protein</fullName>
    </recommendedName>
</protein>
<organism evidence="1 2">
    <name type="scientific">Gloeophyllum trabeum (strain ATCC 11539 / FP-39264 / Madison 617)</name>
    <name type="common">Brown rot fungus</name>
    <dbReference type="NCBI Taxonomy" id="670483"/>
    <lineage>
        <taxon>Eukaryota</taxon>
        <taxon>Fungi</taxon>
        <taxon>Dikarya</taxon>
        <taxon>Basidiomycota</taxon>
        <taxon>Agaricomycotina</taxon>
        <taxon>Agaricomycetes</taxon>
        <taxon>Gloeophyllales</taxon>
        <taxon>Gloeophyllaceae</taxon>
        <taxon>Gloeophyllum</taxon>
    </lineage>
</organism>
<dbReference type="RefSeq" id="XP_007865546.1">
    <property type="nucleotide sequence ID" value="XM_007867355.1"/>
</dbReference>
<dbReference type="KEGG" id="gtr:GLOTRDRAFT_41347"/>
<dbReference type="AlphaFoldDB" id="S7RMD7"/>
<evidence type="ECO:0000313" key="1">
    <source>
        <dbReference type="EMBL" id="EPQ55590.1"/>
    </source>
</evidence>
<dbReference type="PANTHER" id="PTHR42791">
    <property type="entry name" value="GNAT FAMILY ACETYLTRANSFERASE"/>
    <property type="match status" value="1"/>
</dbReference>
<sequence length="245" mass="27327">MATKPYVRLVKTSELDRLAVVQRRAFLRDPEFNYFGSVKTPLSQEVDGAEKRHLEVFFKFLNKACLKCGARITVAVAPTEAGEVICASTTWLPPRNRISLGRTWVLLRSGLFQTLKAWGLNGLLRVGIEYGDVSEKALKEAFAAKGIKESPNTSWYLQLACTDPDMQGQGYMSLLCREAFEFAPSSTFTLEATTVHSRERYAHFGFELFKELRLGKGKVNKDGLPAKGPDAEGVLVYSMVKVSTF</sequence>
<gene>
    <name evidence="1" type="ORF">GLOTRDRAFT_41347</name>
</gene>
<proteinExistence type="predicted"/>
<dbReference type="InterPro" id="IPR052523">
    <property type="entry name" value="Trichothecene_AcTrans"/>
</dbReference>
<dbReference type="STRING" id="670483.S7RMD7"/>
<dbReference type="eggNOG" id="ENOG502RYMB">
    <property type="taxonomic scope" value="Eukaryota"/>
</dbReference>
<dbReference type="OMA" id="KRECKTH"/>
<dbReference type="HOGENOM" id="CLU_069195_3_0_1"/>